<feature type="compositionally biased region" description="Low complexity" evidence="1">
    <location>
        <begin position="128"/>
        <end position="145"/>
    </location>
</feature>
<dbReference type="InterPro" id="IPR011993">
    <property type="entry name" value="PH-like_dom_sf"/>
</dbReference>
<reference evidence="4" key="2">
    <citation type="submission" date="2013-12" db="EMBL/GenBank/DDBJ databases">
        <title>Evolution of pathogenesis and genome organization in the Tremellales.</title>
        <authorList>
            <person name="Cuomo C."/>
            <person name="Litvintseva A."/>
            <person name="Heitman J."/>
            <person name="Chen Y."/>
            <person name="Sun S."/>
            <person name="Springer D."/>
            <person name="Dromer F."/>
            <person name="Young S."/>
            <person name="Zeng Q."/>
            <person name="Chapman S."/>
            <person name="Gujja S."/>
            <person name="Saif S."/>
            <person name="Birren B."/>
        </authorList>
    </citation>
    <scope>NUCLEOTIDE SEQUENCE [LARGE SCALE GENOMIC DNA]</scope>
    <source>
        <strain evidence="4">CBS 10435</strain>
    </source>
</reference>
<feature type="domain" description="NECAP PHear" evidence="2">
    <location>
        <begin position="8"/>
        <end position="165"/>
    </location>
</feature>
<dbReference type="CDD" id="cd13228">
    <property type="entry name" value="PHear_NECAP"/>
    <property type="match status" value="1"/>
</dbReference>
<evidence type="ECO:0000256" key="1">
    <source>
        <dbReference type="SAM" id="MobiDB-lite"/>
    </source>
</evidence>
<dbReference type="Gene3D" id="2.30.29.30">
    <property type="entry name" value="Pleckstrin-homology domain (PH domain)/Phosphotyrosine-binding domain (PTB)"/>
    <property type="match status" value="1"/>
</dbReference>
<evidence type="ECO:0000313" key="4">
    <source>
        <dbReference type="Proteomes" id="UP000092583"/>
    </source>
</evidence>
<evidence type="ECO:0000313" key="3">
    <source>
        <dbReference type="EMBL" id="OCF60117.1"/>
    </source>
</evidence>
<dbReference type="Pfam" id="PF07933">
    <property type="entry name" value="DUF1681"/>
    <property type="match status" value="1"/>
</dbReference>
<dbReference type="Proteomes" id="UP000092583">
    <property type="component" value="Unassembled WGS sequence"/>
</dbReference>
<accession>A0A1B9IX46</accession>
<dbReference type="PANTHER" id="PTHR12847">
    <property type="entry name" value="ATP-BINDING CASSETTE ABC TRANSPORTER-RELATED"/>
    <property type="match status" value="1"/>
</dbReference>
<organism evidence="3 4">
    <name type="scientific">Kwoniella mangroviensis CBS 10435</name>
    <dbReference type="NCBI Taxonomy" id="1331196"/>
    <lineage>
        <taxon>Eukaryota</taxon>
        <taxon>Fungi</taxon>
        <taxon>Dikarya</taxon>
        <taxon>Basidiomycota</taxon>
        <taxon>Agaricomycotina</taxon>
        <taxon>Tremellomycetes</taxon>
        <taxon>Tremellales</taxon>
        <taxon>Cryptococcaceae</taxon>
        <taxon>Kwoniella</taxon>
    </lineage>
</organism>
<dbReference type="PANTHER" id="PTHR12847:SF9">
    <property type="entry name" value="NECAP-LIKE PROTEIN CG9132"/>
    <property type="match status" value="1"/>
</dbReference>
<dbReference type="GO" id="GO:0030125">
    <property type="term" value="C:clathrin vesicle coat"/>
    <property type="evidence" value="ECO:0007669"/>
    <property type="project" value="TreeGrafter"/>
</dbReference>
<dbReference type="STRING" id="1331196.A0A1B9IX46"/>
<keyword evidence="4" id="KW-1185">Reference proteome</keyword>
<dbReference type="SUPFAM" id="SSF50729">
    <property type="entry name" value="PH domain-like"/>
    <property type="match status" value="1"/>
</dbReference>
<feature type="region of interest" description="Disordered" evidence="1">
    <location>
        <begin position="128"/>
        <end position="203"/>
    </location>
</feature>
<dbReference type="InterPro" id="IPR012466">
    <property type="entry name" value="NECAP_PHear"/>
</dbReference>
<dbReference type="OrthoDB" id="10265489at2759"/>
<protein>
    <submittedName>
        <fullName evidence="3">Adaptin ear-binding coat-associated protein 2</fullName>
    </submittedName>
</protein>
<dbReference type="AlphaFoldDB" id="A0A1B9IX46"/>
<dbReference type="GO" id="GO:0006897">
    <property type="term" value="P:endocytosis"/>
    <property type="evidence" value="ECO:0007669"/>
    <property type="project" value="InterPro"/>
</dbReference>
<proteinExistence type="predicted"/>
<feature type="compositionally biased region" description="Pro residues" evidence="1">
    <location>
        <begin position="193"/>
        <end position="203"/>
    </location>
</feature>
<dbReference type="EMBL" id="KI669460">
    <property type="protein sequence ID" value="OCF60117.1"/>
    <property type="molecule type" value="Genomic_DNA"/>
</dbReference>
<dbReference type="FunFam" id="2.30.29.30:FF:000403">
    <property type="entry name" value="Unplaced genomic scaffold supercont1.125, whole genome shotgun sequence"/>
    <property type="match status" value="1"/>
</dbReference>
<name>A0A1B9IX46_9TREE</name>
<feature type="compositionally biased region" description="Gly residues" evidence="1">
    <location>
        <begin position="180"/>
        <end position="190"/>
    </location>
</feature>
<sequence>MDFLSDEIESVLFVSREVMVYQVPPRTSASGYKAADWNVEAFLWKGRLRVLEIGTRCDIRLEDSSTGELFAQVNYVSPWSQVEPVLDSSRYFVLRVEGEGGKRAYIGMGFQERGEAFDFQVALQSVAKRSSTPSSSANNTSEPSKPAAPPKDYSLKEGQTFKINIPGRENKKSTPSSTSSGGGGGGGGGLFSLPPPPPPGRKR</sequence>
<gene>
    <name evidence="3" type="ORF">L486_02796</name>
</gene>
<evidence type="ECO:0000259" key="2">
    <source>
        <dbReference type="Pfam" id="PF07933"/>
    </source>
</evidence>
<reference evidence="3 4" key="1">
    <citation type="submission" date="2013-07" db="EMBL/GenBank/DDBJ databases">
        <title>The Genome Sequence of Kwoniella mangroviensis CBS10435.</title>
        <authorList>
            <consortium name="The Broad Institute Genome Sequencing Platform"/>
            <person name="Cuomo C."/>
            <person name="Litvintseva A."/>
            <person name="Chen Y."/>
            <person name="Heitman J."/>
            <person name="Sun S."/>
            <person name="Springer D."/>
            <person name="Dromer F."/>
            <person name="Young S.K."/>
            <person name="Zeng Q."/>
            <person name="Gargeya S."/>
            <person name="Fitzgerald M."/>
            <person name="Abouelleil A."/>
            <person name="Alvarado L."/>
            <person name="Berlin A.M."/>
            <person name="Chapman S.B."/>
            <person name="Dewar J."/>
            <person name="Goldberg J."/>
            <person name="Griggs A."/>
            <person name="Gujja S."/>
            <person name="Hansen M."/>
            <person name="Howarth C."/>
            <person name="Imamovic A."/>
            <person name="Larimer J."/>
            <person name="McCowan C."/>
            <person name="Murphy C."/>
            <person name="Pearson M."/>
            <person name="Priest M."/>
            <person name="Roberts A."/>
            <person name="Saif S."/>
            <person name="Shea T."/>
            <person name="Sykes S."/>
            <person name="Wortman J."/>
            <person name="Nusbaum C."/>
            <person name="Birren B."/>
        </authorList>
    </citation>
    <scope>NUCLEOTIDE SEQUENCE [LARGE SCALE GENOMIC DNA]</scope>
    <source>
        <strain evidence="3 4">CBS 10435</strain>
    </source>
</reference>